<organism evidence="1 2">
    <name type="scientific">Nonlabens tegetincola</name>
    <dbReference type="NCBI Taxonomy" id="323273"/>
    <lineage>
        <taxon>Bacteria</taxon>
        <taxon>Pseudomonadati</taxon>
        <taxon>Bacteroidota</taxon>
        <taxon>Flavobacteriia</taxon>
        <taxon>Flavobacteriales</taxon>
        <taxon>Flavobacteriaceae</taxon>
        <taxon>Nonlabens</taxon>
    </lineage>
</organism>
<comment type="caution">
    <text evidence="1">The sequence shown here is derived from an EMBL/GenBank/DDBJ whole genome shotgun (WGS) entry which is preliminary data.</text>
</comment>
<dbReference type="Proteomes" id="UP000029221">
    <property type="component" value="Unassembled WGS sequence"/>
</dbReference>
<evidence type="ECO:0000313" key="1">
    <source>
        <dbReference type="EMBL" id="GAK96110.1"/>
    </source>
</evidence>
<dbReference type="EMBL" id="BBML01000001">
    <property type="protein sequence ID" value="GAK96110.1"/>
    <property type="molecule type" value="Genomic_DNA"/>
</dbReference>
<dbReference type="eggNOG" id="ENOG5030RHR">
    <property type="taxonomic scope" value="Bacteria"/>
</dbReference>
<accession>A0A090PZC8</accession>
<proteinExistence type="predicted"/>
<dbReference type="STRING" id="319236.BST91_10390"/>
<sequence>MFTTSFITAQDTNSQALCELDFLDDKLTFLSDGTFQNEQVVKDAIIKLEPCGIDGFDAQFFGTLRNFSKLLSKMTVGGKNVESLTYKDLLEELKKVKSTTGYKKIRAFSELSGQLSTRVGNYENWENDKQLFIELGSSNQIMDKVEEYLKKNRNNTLTYKEILEKLQK</sequence>
<evidence type="ECO:0000313" key="2">
    <source>
        <dbReference type="Proteomes" id="UP000029221"/>
    </source>
</evidence>
<protein>
    <submittedName>
        <fullName evidence="1">Uncharacterized protein</fullName>
    </submittedName>
</protein>
<reference evidence="1" key="1">
    <citation type="journal article" date="2014" name="Genome Announc.">
        <title>Draft Genome Sequences of Marine Flavobacterium Nonlabens Strains NR17, NR24, NR27, NR32, NR33, and Ara13.</title>
        <authorList>
            <person name="Nakanishi M."/>
            <person name="Meirelles P."/>
            <person name="Suzuki R."/>
            <person name="Takatani N."/>
            <person name="Mino S."/>
            <person name="Suda W."/>
            <person name="Oshima K."/>
            <person name="Hattori M."/>
            <person name="Ohkuma M."/>
            <person name="Hosokawa M."/>
            <person name="Miyashita K."/>
            <person name="Thompson F.L."/>
            <person name="Niwa A."/>
            <person name="Sawabe T."/>
            <person name="Sawabe T."/>
        </authorList>
    </citation>
    <scope>NUCLEOTIDE SEQUENCE [LARGE SCALE GENOMIC DNA]</scope>
    <source>
        <strain evidence="1">JCM 19294</strain>
    </source>
</reference>
<name>A0A090PZC8_9FLAO</name>
<dbReference type="AlphaFoldDB" id="A0A090PZC8"/>
<keyword evidence="2" id="KW-1185">Reference proteome</keyword>
<gene>
    <name evidence="1" type="ORF">JCM19294_2892</name>
</gene>